<evidence type="ECO:0000313" key="2">
    <source>
        <dbReference type="EMBL" id="GFD59774.1"/>
    </source>
</evidence>
<proteinExistence type="predicted"/>
<feature type="non-terminal residue" evidence="2">
    <location>
        <position position="1"/>
    </location>
</feature>
<evidence type="ECO:0000256" key="1">
    <source>
        <dbReference type="SAM" id="MobiDB-lite"/>
    </source>
</evidence>
<protein>
    <submittedName>
        <fullName evidence="2">Uncharacterized protein</fullName>
    </submittedName>
</protein>
<sequence length="82" mass="8803">GHSGAAPAGETGERVDARGRSAQRDAGGKRSRHGRHQGLAGRAAFSAAVESLQRRFRRQQPAPAHLDQQPGDLDPERSGRRL</sequence>
<accession>A0A699XUW3</accession>
<name>A0A699XUW3_TANCI</name>
<reference evidence="2" key="1">
    <citation type="journal article" date="2019" name="Sci. Rep.">
        <title>Draft genome of Tanacetum cinerariifolium, the natural source of mosquito coil.</title>
        <authorList>
            <person name="Yamashiro T."/>
            <person name="Shiraishi A."/>
            <person name="Satake H."/>
            <person name="Nakayama K."/>
        </authorList>
    </citation>
    <scope>NUCLEOTIDE SEQUENCE</scope>
</reference>
<dbReference type="AlphaFoldDB" id="A0A699XUW3"/>
<feature type="compositionally biased region" description="Basic and acidic residues" evidence="1">
    <location>
        <begin position="11"/>
        <end position="28"/>
    </location>
</feature>
<dbReference type="EMBL" id="BKCJ011869092">
    <property type="protein sequence ID" value="GFD59774.1"/>
    <property type="molecule type" value="Genomic_DNA"/>
</dbReference>
<feature type="region of interest" description="Disordered" evidence="1">
    <location>
        <begin position="1"/>
        <end position="82"/>
    </location>
</feature>
<organism evidence="2">
    <name type="scientific">Tanacetum cinerariifolium</name>
    <name type="common">Dalmatian daisy</name>
    <name type="synonym">Chrysanthemum cinerariifolium</name>
    <dbReference type="NCBI Taxonomy" id="118510"/>
    <lineage>
        <taxon>Eukaryota</taxon>
        <taxon>Viridiplantae</taxon>
        <taxon>Streptophyta</taxon>
        <taxon>Embryophyta</taxon>
        <taxon>Tracheophyta</taxon>
        <taxon>Spermatophyta</taxon>
        <taxon>Magnoliopsida</taxon>
        <taxon>eudicotyledons</taxon>
        <taxon>Gunneridae</taxon>
        <taxon>Pentapetalae</taxon>
        <taxon>asterids</taxon>
        <taxon>campanulids</taxon>
        <taxon>Asterales</taxon>
        <taxon>Asteraceae</taxon>
        <taxon>Asteroideae</taxon>
        <taxon>Anthemideae</taxon>
        <taxon>Anthemidinae</taxon>
        <taxon>Tanacetum</taxon>
    </lineage>
</organism>
<feature type="non-terminal residue" evidence="2">
    <location>
        <position position="82"/>
    </location>
</feature>
<gene>
    <name evidence="2" type="ORF">Tci_931743</name>
</gene>
<comment type="caution">
    <text evidence="2">The sequence shown here is derived from an EMBL/GenBank/DDBJ whole genome shotgun (WGS) entry which is preliminary data.</text>
</comment>